<dbReference type="Gene3D" id="3.40.50.12780">
    <property type="entry name" value="N-terminal domain of ligase-like"/>
    <property type="match status" value="1"/>
</dbReference>
<dbReference type="OrthoDB" id="9787658at2"/>
<dbReference type="PANTHER" id="PTHR43767">
    <property type="entry name" value="LONG-CHAIN-FATTY-ACID--COA LIGASE"/>
    <property type="match status" value="1"/>
</dbReference>
<dbReference type="InterPro" id="IPR045851">
    <property type="entry name" value="AMP-bd_C_sf"/>
</dbReference>
<protein>
    <submittedName>
        <fullName evidence="2">Long-chain-fatty-acid--CoA ligase</fullName>
    </submittedName>
</protein>
<organism evidence="2 3">
    <name type="scientific">Anaerobiospirillum thomasii</name>
    <dbReference type="NCBI Taxonomy" id="179995"/>
    <lineage>
        <taxon>Bacteria</taxon>
        <taxon>Pseudomonadati</taxon>
        <taxon>Pseudomonadota</taxon>
        <taxon>Gammaproteobacteria</taxon>
        <taxon>Aeromonadales</taxon>
        <taxon>Succinivibrionaceae</taxon>
        <taxon>Anaerobiospirillum</taxon>
    </lineage>
</organism>
<name>A0A2X0VD30_9GAMM</name>
<dbReference type="Proteomes" id="UP000250086">
    <property type="component" value="Unassembled WGS sequence"/>
</dbReference>
<dbReference type="EMBL" id="UAPV01000001">
    <property type="protein sequence ID" value="SPT69139.1"/>
    <property type="molecule type" value="Genomic_DNA"/>
</dbReference>
<dbReference type="SUPFAM" id="SSF56801">
    <property type="entry name" value="Acetyl-CoA synthetase-like"/>
    <property type="match status" value="1"/>
</dbReference>
<dbReference type="GO" id="GO:0016878">
    <property type="term" value="F:acid-thiol ligase activity"/>
    <property type="evidence" value="ECO:0007669"/>
    <property type="project" value="UniProtKB-ARBA"/>
</dbReference>
<sequence>MNIIGFDRWLTVPRQLCIDHKKIQTTSDLKTYIQQILTYVKNKDAVKVAIYFDNTYNFIAAFYALVLLDLKPLLLSYVKDKFLEENLNGYDLILTDNDLGYKRAVNVRDIKCEDMDLLDVDFTDLHLNDRCFYLQTSGSTQNPKLILKSIEQMDAESATLITMLKSCYSTAQKGFKSSDTSIMLGSVFPNHMYGLTFRVFLCMNLGLFFDASLIHYSEELLKYKNKNIVFISSPAFLKRLDPAFDYRSIVHTFSAGGAIDKEVAKAYQSKSGSHITEIYGSSETGVIAYKSHPDLSMFRLFDGVEIVKSDESFILSSKMAGSNIVLDDVLDFVSKTDFAILGRKDRIVKIEEKRISISLIERYISELEAVCENKVVVLNRKGRDILGVVVVAADKNIERKELLSQIKDYLRSRVDNIAIPRMIRIIDGFKHNTMGKILNADLLELFNE</sequence>
<dbReference type="Gene3D" id="3.30.300.30">
    <property type="match status" value="1"/>
</dbReference>
<dbReference type="AlphaFoldDB" id="A0A2X0VD30"/>
<keyword evidence="3" id="KW-1185">Reference proteome</keyword>
<proteinExistence type="predicted"/>
<feature type="domain" description="AMP-dependent synthetase/ligase" evidence="1">
    <location>
        <begin position="123"/>
        <end position="289"/>
    </location>
</feature>
<dbReference type="InterPro" id="IPR042099">
    <property type="entry name" value="ANL_N_sf"/>
</dbReference>
<dbReference type="InterPro" id="IPR000873">
    <property type="entry name" value="AMP-dep_synth/lig_dom"/>
</dbReference>
<dbReference type="Pfam" id="PF00501">
    <property type="entry name" value="AMP-binding"/>
    <property type="match status" value="1"/>
</dbReference>
<reference evidence="2 3" key="1">
    <citation type="submission" date="2018-06" db="EMBL/GenBank/DDBJ databases">
        <authorList>
            <consortium name="Pathogen Informatics"/>
            <person name="Doyle S."/>
        </authorList>
    </citation>
    <scope>NUCLEOTIDE SEQUENCE [LARGE SCALE GENOMIC DNA]</scope>
    <source>
        <strain evidence="2 3">NCTC13093</strain>
    </source>
</reference>
<evidence type="ECO:0000259" key="1">
    <source>
        <dbReference type="Pfam" id="PF00501"/>
    </source>
</evidence>
<dbReference type="PANTHER" id="PTHR43767:SF1">
    <property type="entry name" value="NONRIBOSOMAL PEPTIDE SYNTHASE PES1 (EUROFUNG)-RELATED"/>
    <property type="match status" value="1"/>
</dbReference>
<keyword evidence="2" id="KW-0436">Ligase</keyword>
<accession>A0A2X0VD30</accession>
<dbReference type="InterPro" id="IPR050237">
    <property type="entry name" value="ATP-dep_AMP-bd_enzyme"/>
</dbReference>
<dbReference type="RefSeq" id="WP_113743323.1">
    <property type="nucleotide sequence ID" value="NZ_UAPU01000007.1"/>
</dbReference>
<gene>
    <name evidence="2" type="ORF">NCTC13093_00502</name>
</gene>
<evidence type="ECO:0000313" key="2">
    <source>
        <dbReference type="EMBL" id="SPT69139.1"/>
    </source>
</evidence>
<evidence type="ECO:0000313" key="3">
    <source>
        <dbReference type="Proteomes" id="UP000250086"/>
    </source>
</evidence>